<keyword evidence="3" id="KW-0805">Transcription regulation</keyword>
<dbReference type="RefSeq" id="WP_091868484.1">
    <property type="nucleotide sequence ID" value="NZ_FNAO01000005.1"/>
</dbReference>
<dbReference type="EMBL" id="FNAO01000005">
    <property type="protein sequence ID" value="SDE45443.1"/>
    <property type="molecule type" value="Genomic_DNA"/>
</dbReference>
<dbReference type="Gene3D" id="6.10.250.690">
    <property type="match status" value="1"/>
</dbReference>
<organism evidence="10 11">
    <name type="scientific">Pricia antarctica</name>
    <dbReference type="NCBI Taxonomy" id="641691"/>
    <lineage>
        <taxon>Bacteria</taxon>
        <taxon>Pseudomonadati</taxon>
        <taxon>Bacteroidota</taxon>
        <taxon>Flavobacteriia</taxon>
        <taxon>Flavobacteriales</taxon>
        <taxon>Flavobacteriaceae</taxon>
        <taxon>Pricia</taxon>
    </lineage>
</organism>
<dbReference type="FunFam" id="1.10.10.10:FF:000005">
    <property type="entry name" value="Two-component system response regulator"/>
    <property type="match status" value="1"/>
</dbReference>
<evidence type="ECO:0000256" key="7">
    <source>
        <dbReference type="PROSITE-ProRule" id="PRU01091"/>
    </source>
</evidence>
<feature type="DNA-binding region" description="OmpR/PhoB-type" evidence="7">
    <location>
        <begin position="123"/>
        <end position="221"/>
    </location>
</feature>
<evidence type="ECO:0000259" key="8">
    <source>
        <dbReference type="PROSITE" id="PS50110"/>
    </source>
</evidence>
<feature type="domain" description="Response regulatory" evidence="8">
    <location>
        <begin position="2"/>
        <end position="116"/>
    </location>
</feature>
<reference evidence="10 11" key="1">
    <citation type="submission" date="2016-10" db="EMBL/GenBank/DDBJ databases">
        <authorList>
            <person name="de Groot N.N."/>
        </authorList>
    </citation>
    <scope>NUCLEOTIDE SEQUENCE [LARGE SCALE GENOMIC DNA]</scope>
    <source>
        <strain evidence="10 11">DSM 23421</strain>
    </source>
</reference>
<dbReference type="PANTHER" id="PTHR48111">
    <property type="entry name" value="REGULATOR OF RPOS"/>
    <property type="match status" value="1"/>
</dbReference>
<proteinExistence type="predicted"/>
<keyword evidence="11" id="KW-1185">Reference proteome</keyword>
<dbReference type="InterPro" id="IPR016032">
    <property type="entry name" value="Sig_transdc_resp-reg_C-effctor"/>
</dbReference>
<evidence type="ECO:0000256" key="5">
    <source>
        <dbReference type="ARBA" id="ARBA00023163"/>
    </source>
</evidence>
<dbReference type="Pfam" id="PF00072">
    <property type="entry name" value="Response_reg"/>
    <property type="match status" value="1"/>
</dbReference>
<dbReference type="InterPro" id="IPR001867">
    <property type="entry name" value="OmpR/PhoB-type_DNA-bd"/>
</dbReference>
<dbReference type="SUPFAM" id="SSF52172">
    <property type="entry name" value="CheY-like"/>
    <property type="match status" value="1"/>
</dbReference>
<dbReference type="SMART" id="SM00448">
    <property type="entry name" value="REC"/>
    <property type="match status" value="1"/>
</dbReference>
<dbReference type="GO" id="GO:0000156">
    <property type="term" value="F:phosphorelay response regulator activity"/>
    <property type="evidence" value="ECO:0007669"/>
    <property type="project" value="TreeGrafter"/>
</dbReference>
<dbReference type="PROSITE" id="PS50110">
    <property type="entry name" value="RESPONSE_REGULATORY"/>
    <property type="match status" value="1"/>
</dbReference>
<dbReference type="PROSITE" id="PS51755">
    <property type="entry name" value="OMPR_PHOB"/>
    <property type="match status" value="1"/>
</dbReference>
<feature type="domain" description="OmpR/PhoB-type" evidence="9">
    <location>
        <begin position="123"/>
        <end position="221"/>
    </location>
</feature>
<dbReference type="InterPro" id="IPR011006">
    <property type="entry name" value="CheY-like_superfamily"/>
</dbReference>
<evidence type="ECO:0000256" key="1">
    <source>
        <dbReference type="ARBA" id="ARBA00022553"/>
    </source>
</evidence>
<evidence type="ECO:0000259" key="9">
    <source>
        <dbReference type="PROSITE" id="PS51755"/>
    </source>
</evidence>
<keyword evidence="4 7" id="KW-0238">DNA-binding</keyword>
<dbReference type="InterPro" id="IPR039420">
    <property type="entry name" value="WalR-like"/>
</dbReference>
<dbReference type="CDD" id="cd00383">
    <property type="entry name" value="trans_reg_C"/>
    <property type="match status" value="1"/>
</dbReference>
<keyword evidence="2" id="KW-0902">Two-component regulatory system</keyword>
<evidence type="ECO:0000256" key="6">
    <source>
        <dbReference type="PROSITE-ProRule" id="PRU00169"/>
    </source>
</evidence>
<dbReference type="GO" id="GO:0000976">
    <property type="term" value="F:transcription cis-regulatory region binding"/>
    <property type="evidence" value="ECO:0007669"/>
    <property type="project" value="TreeGrafter"/>
</dbReference>
<protein>
    <submittedName>
        <fullName evidence="10">Two component transcriptional regulator, winged helix family</fullName>
    </submittedName>
</protein>
<dbReference type="InterPro" id="IPR001789">
    <property type="entry name" value="Sig_transdc_resp-reg_receiver"/>
</dbReference>
<evidence type="ECO:0000256" key="2">
    <source>
        <dbReference type="ARBA" id="ARBA00023012"/>
    </source>
</evidence>
<dbReference type="Gene3D" id="3.40.50.2300">
    <property type="match status" value="1"/>
</dbReference>
<dbReference type="CDD" id="cd19935">
    <property type="entry name" value="REC_OmpR_CusR-like"/>
    <property type="match status" value="1"/>
</dbReference>
<keyword evidence="1 6" id="KW-0597">Phosphoprotein</keyword>
<dbReference type="GO" id="GO:0032993">
    <property type="term" value="C:protein-DNA complex"/>
    <property type="evidence" value="ECO:0007669"/>
    <property type="project" value="TreeGrafter"/>
</dbReference>
<sequence length="222" mass="25530">MRILIVEDEPGIFNFLKQGLEEESYAVDIAEEGKKGLELALSGEYDLLLLDWMVPGVSGIEICRQFRKDFKETPVIFLTAKDTLDETIFGLQAGANDYIKKPFHFEELLERIKVQLRPKSGEHSVFKLGNITLNTATHQVLKGNEEISLTQKEFALLEYLIRNKGMVCRRSRIIESVWDIHFEYNTGVIDVYINALRKKLKLTKDENYIQTVRGIGYIAKEV</sequence>
<evidence type="ECO:0000256" key="4">
    <source>
        <dbReference type="ARBA" id="ARBA00023125"/>
    </source>
</evidence>
<dbReference type="GO" id="GO:0005829">
    <property type="term" value="C:cytosol"/>
    <property type="evidence" value="ECO:0007669"/>
    <property type="project" value="TreeGrafter"/>
</dbReference>
<accession>A0A1G7D1S8</accession>
<dbReference type="OrthoDB" id="9790442at2"/>
<dbReference type="InterPro" id="IPR036388">
    <property type="entry name" value="WH-like_DNA-bd_sf"/>
</dbReference>
<evidence type="ECO:0000256" key="3">
    <source>
        <dbReference type="ARBA" id="ARBA00023015"/>
    </source>
</evidence>
<name>A0A1G7D1S8_9FLAO</name>
<feature type="modified residue" description="4-aspartylphosphate" evidence="6">
    <location>
        <position position="51"/>
    </location>
</feature>
<dbReference type="GO" id="GO:0006355">
    <property type="term" value="P:regulation of DNA-templated transcription"/>
    <property type="evidence" value="ECO:0007669"/>
    <property type="project" value="InterPro"/>
</dbReference>
<dbReference type="PANTHER" id="PTHR48111:SF22">
    <property type="entry name" value="REGULATOR OF RPOS"/>
    <property type="match status" value="1"/>
</dbReference>
<dbReference type="SUPFAM" id="SSF46894">
    <property type="entry name" value="C-terminal effector domain of the bipartite response regulators"/>
    <property type="match status" value="1"/>
</dbReference>
<evidence type="ECO:0000313" key="10">
    <source>
        <dbReference type="EMBL" id="SDE45443.1"/>
    </source>
</evidence>
<keyword evidence="5" id="KW-0804">Transcription</keyword>
<dbReference type="STRING" id="641691.SAMN05421636_105132"/>
<dbReference type="AlphaFoldDB" id="A0A1G7D1S8"/>
<dbReference type="SMART" id="SM00862">
    <property type="entry name" value="Trans_reg_C"/>
    <property type="match status" value="1"/>
</dbReference>
<dbReference type="FunFam" id="3.40.50.2300:FF:000001">
    <property type="entry name" value="DNA-binding response regulator PhoB"/>
    <property type="match status" value="1"/>
</dbReference>
<evidence type="ECO:0000313" key="11">
    <source>
        <dbReference type="Proteomes" id="UP000199109"/>
    </source>
</evidence>
<gene>
    <name evidence="10" type="ORF">SAMN05421636_105132</name>
</gene>
<dbReference type="Proteomes" id="UP000199109">
    <property type="component" value="Unassembled WGS sequence"/>
</dbReference>
<dbReference type="Pfam" id="PF00486">
    <property type="entry name" value="Trans_reg_C"/>
    <property type="match status" value="1"/>
</dbReference>
<dbReference type="Gene3D" id="1.10.10.10">
    <property type="entry name" value="Winged helix-like DNA-binding domain superfamily/Winged helix DNA-binding domain"/>
    <property type="match status" value="1"/>
</dbReference>